<evidence type="ECO:0008006" key="2">
    <source>
        <dbReference type="Google" id="ProtNLM"/>
    </source>
</evidence>
<gene>
    <name evidence="1" type="ORF">LCGC14_0482680</name>
</gene>
<dbReference type="EMBL" id="LAZR01000527">
    <property type="protein sequence ID" value="KKN65346.1"/>
    <property type="molecule type" value="Genomic_DNA"/>
</dbReference>
<sequence>MKMTEQAIEALSEAELAEALSQQGVDVTQYEGKAAKVNKALMM</sequence>
<protein>
    <recommendedName>
        <fullName evidence="2">Rho termination factor N-terminal domain-containing protein</fullName>
    </recommendedName>
</protein>
<reference evidence="1" key="1">
    <citation type="journal article" date="2015" name="Nature">
        <title>Complex archaea that bridge the gap between prokaryotes and eukaryotes.</title>
        <authorList>
            <person name="Spang A."/>
            <person name="Saw J.H."/>
            <person name="Jorgensen S.L."/>
            <person name="Zaremba-Niedzwiedzka K."/>
            <person name="Martijn J."/>
            <person name="Lind A.E."/>
            <person name="van Eijk R."/>
            <person name="Schleper C."/>
            <person name="Guy L."/>
            <person name="Ettema T.J."/>
        </authorList>
    </citation>
    <scope>NUCLEOTIDE SEQUENCE</scope>
</reference>
<name>A0A0F9UW10_9ZZZZ</name>
<organism evidence="1">
    <name type="scientific">marine sediment metagenome</name>
    <dbReference type="NCBI Taxonomy" id="412755"/>
    <lineage>
        <taxon>unclassified sequences</taxon>
        <taxon>metagenomes</taxon>
        <taxon>ecological metagenomes</taxon>
    </lineage>
</organism>
<comment type="caution">
    <text evidence="1">The sequence shown here is derived from an EMBL/GenBank/DDBJ whole genome shotgun (WGS) entry which is preliminary data.</text>
</comment>
<evidence type="ECO:0000313" key="1">
    <source>
        <dbReference type="EMBL" id="KKN65346.1"/>
    </source>
</evidence>
<accession>A0A0F9UW10</accession>
<dbReference type="AlphaFoldDB" id="A0A0F9UW10"/>
<proteinExistence type="predicted"/>